<dbReference type="EMBL" id="JASPKZ010000412">
    <property type="protein sequence ID" value="KAJ9600519.1"/>
    <property type="molecule type" value="Genomic_DNA"/>
</dbReference>
<comment type="caution">
    <text evidence="5">The sequence shown here is derived from an EMBL/GenBank/DDBJ whole genome shotgun (WGS) entry which is preliminary data.</text>
</comment>
<comment type="similarity">
    <text evidence="1">Belongs to the peroxin-19 family.</text>
</comment>
<accession>A0AAD8AJW4</accession>
<dbReference type="GO" id="GO:0045046">
    <property type="term" value="P:protein import into peroxisome membrane"/>
    <property type="evidence" value="ECO:0007669"/>
    <property type="project" value="TreeGrafter"/>
</dbReference>
<protein>
    <recommendedName>
        <fullName evidence="3">Peroxin-19</fullName>
    </recommendedName>
</protein>
<dbReference type="PANTHER" id="PTHR12774">
    <property type="entry name" value="PEROXISOMAL BIOGENESIS FACTOR 19"/>
    <property type="match status" value="1"/>
</dbReference>
<name>A0AAD8AJW4_DIPPU</name>
<feature type="region of interest" description="Disordered" evidence="4">
    <location>
        <begin position="168"/>
        <end position="191"/>
    </location>
</feature>
<dbReference type="InterPro" id="IPR006708">
    <property type="entry name" value="Pex19"/>
</dbReference>
<sequence length="382" mass="43788">MFSNMNMEGNSEGGEFLPFMQQMMQSLLSKEILYPALKDIVDKYPAWLEENKSKLEPSEFDRFSKQKQLMDQVCVELEKESEVDTPEIKKQRFDVILDLMQKPQDHGQQPGSLLQDHHTSFKYDFVTSSIFSFLLDFNNKQPGMQKKYLHIETILSISLARSCSKPEITRKNVTSTAKHQPTHSQRSNREQRINENMAAVKNSPCNENMAAVENSPSNNAALQLTSEQNKEVEFVYFDSPNVTKERGSSRKRKSSRRLRVIEEETDVLPYVSRMEEERKINGIIHFRSVLKSETERLESLCTSWEEISNTTPDLPQDANGTINAAIGQTKLLISKKFCKFRGLIDKCESGPTSEGEPILTCTDLEGFWDLVYLEVEKVDGSF</sequence>
<dbReference type="PANTHER" id="PTHR12774:SF2">
    <property type="entry name" value="PEROXISOMAL BIOGENESIS FACTOR 19"/>
    <property type="match status" value="1"/>
</dbReference>
<evidence type="ECO:0000313" key="5">
    <source>
        <dbReference type="EMBL" id="KAJ9600519.1"/>
    </source>
</evidence>
<reference evidence="5" key="2">
    <citation type="submission" date="2023-05" db="EMBL/GenBank/DDBJ databases">
        <authorList>
            <person name="Fouks B."/>
        </authorList>
    </citation>
    <scope>NUCLEOTIDE SEQUENCE</scope>
    <source>
        <strain evidence="5">Stay&amp;Tobe</strain>
        <tissue evidence="5">Testes</tissue>
    </source>
</reference>
<dbReference type="Pfam" id="PF04614">
    <property type="entry name" value="Pex19"/>
    <property type="match status" value="1"/>
</dbReference>
<dbReference type="Gene3D" id="1.20.120.900">
    <property type="entry name" value="Pex19, mPTS binding domain"/>
    <property type="match status" value="1"/>
</dbReference>
<dbReference type="GO" id="GO:0005778">
    <property type="term" value="C:peroxisomal membrane"/>
    <property type="evidence" value="ECO:0007669"/>
    <property type="project" value="TreeGrafter"/>
</dbReference>
<comment type="similarity">
    <text evidence="2">Belongs to the SAPAP family.</text>
</comment>
<gene>
    <name evidence="5" type="ORF">L9F63_026344</name>
</gene>
<dbReference type="GO" id="GO:0033328">
    <property type="term" value="F:peroxisome membrane targeting sequence binding"/>
    <property type="evidence" value="ECO:0007669"/>
    <property type="project" value="TreeGrafter"/>
</dbReference>
<evidence type="ECO:0000256" key="4">
    <source>
        <dbReference type="SAM" id="MobiDB-lite"/>
    </source>
</evidence>
<organism evidence="5 6">
    <name type="scientific">Diploptera punctata</name>
    <name type="common">Pacific beetle cockroach</name>
    <dbReference type="NCBI Taxonomy" id="6984"/>
    <lineage>
        <taxon>Eukaryota</taxon>
        <taxon>Metazoa</taxon>
        <taxon>Ecdysozoa</taxon>
        <taxon>Arthropoda</taxon>
        <taxon>Hexapoda</taxon>
        <taxon>Insecta</taxon>
        <taxon>Pterygota</taxon>
        <taxon>Neoptera</taxon>
        <taxon>Polyneoptera</taxon>
        <taxon>Dictyoptera</taxon>
        <taxon>Blattodea</taxon>
        <taxon>Blaberoidea</taxon>
        <taxon>Blaberidae</taxon>
        <taxon>Diplopterinae</taxon>
        <taxon>Diploptera</taxon>
    </lineage>
</organism>
<dbReference type="Pfam" id="PF03359">
    <property type="entry name" value="GKAP"/>
    <property type="match status" value="1"/>
</dbReference>
<dbReference type="Proteomes" id="UP001233999">
    <property type="component" value="Unassembled WGS sequence"/>
</dbReference>
<dbReference type="AlphaFoldDB" id="A0AAD8AJW4"/>
<evidence type="ECO:0000313" key="6">
    <source>
        <dbReference type="Proteomes" id="UP001233999"/>
    </source>
</evidence>
<dbReference type="InterPro" id="IPR038322">
    <property type="entry name" value="Pex19_C_sf"/>
</dbReference>
<feature type="compositionally biased region" description="Polar residues" evidence="4">
    <location>
        <begin position="171"/>
        <end position="185"/>
    </location>
</feature>
<dbReference type="InterPro" id="IPR005026">
    <property type="entry name" value="SAPAP"/>
</dbReference>
<keyword evidence="6" id="KW-1185">Reference proteome</keyword>
<evidence type="ECO:0000256" key="3">
    <source>
        <dbReference type="ARBA" id="ARBA00029688"/>
    </source>
</evidence>
<proteinExistence type="inferred from homology"/>
<reference evidence="5" key="1">
    <citation type="journal article" date="2023" name="IScience">
        <title>Live-bearing cockroach genome reveals convergent evolutionary mechanisms linked to viviparity in insects and beyond.</title>
        <authorList>
            <person name="Fouks B."/>
            <person name="Harrison M.C."/>
            <person name="Mikhailova A.A."/>
            <person name="Marchal E."/>
            <person name="English S."/>
            <person name="Carruthers M."/>
            <person name="Jennings E.C."/>
            <person name="Chiamaka E.L."/>
            <person name="Frigard R.A."/>
            <person name="Pippel M."/>
            <person name="Attardo G.M."/>
            <person name="Benoit J.B."/>
            <person name="Bornberg-Bauer E."/>
            <person name="Tobe S.S."/>
        </authorList>
    </citation>
    <scope>NUCLEOTIDE SEQUENCE</scope>
    <source>
        <strain evidence="5">Stay&amp;Tobe</strain>
    </source>
</reference>
<evidence type="ECO:0000256" key="1">
    <source>
        <dbReference type="ARBA" id="ARBA00006326"/>
    </source>
</evidence>
<dbReference type="GO" id="GO:0023052">
    <property type="term" value="P:signaling"/>
    <property type="evidence" value="ECO:0007669"/>
    <property type="project" value="InterPro"/>
</dbReference>
<evidence type="ECO:0000256" key="2">
    <source>
        <dbReference type="ARBA" id="ARBA00008839"/>
    </source>
</evidence>